<keyword evidence="3" id="KW-1185">Reference proteome</keyword>
<gene>
    <name evidence="2" type="ORF">EJ104_06915</name>
</gene>
<feature type="chain" id="PRO_5019586125" description="DUF3108 domain-containing protein" evidence="1">
    <location>
        <begin position="24"/>
        <end position="260"/>
    </location>
</feature>
<protein>
    <recommendedName>
        <fullName evidence="4">DUF3108 domain-containing protein</fullName>
    </recommendedName>
</protein>
<dbReference type="Proteomes" id="UP000277766">
    <property type="component" value="Unassembled WGS sequence"/>
</dbReference>
<reference evidence="2 3" key="1">
    <citation type="submission" date="2018-12" db="EMBL/GenBank/DDBJ databases">
        <title>Deinococcus radiophilus ATCC 27603 genome sequencing and assembly.</title>
        <authorList>
            <person name="Maclea K.S."/>
            <person name="Maynard C.R."/>
        </authorList>
    </citation>
    <scope>NUCLEOTIDE SEQUENCE [LARGE SCALE GENOMIC DNA]</scope>
    <source>
        <strain evidence="2 3">ATCC 27603</strain>
    </source>
</reference>
<organism evidence="2 3">
    <name type="scientific">Deinococcus radiophilus</name>
    <dbReference type="NCBI Taxonomy" id="32062"/>
    <lineage>
        <taxon>Bacteria</taxon>
        <taxon>Thermotogati</taxon>
        <taxon>Deinococcota</taxon>
        <taxon>Deinococci</taxon>
        <taxon>Deinococcales</taxon>
        <taxon>Deinococcaceae</taxon>
        <taxon>Deinococcus</taxon>
    </lineage>
</organism>
<sequence length="260" mass="28620">MTSLTGRTWLLLGVLALPGAALACTPAEPTISAWGAKPPRGWTARECAPAWTAQATPYTQVGCYRVSVGKSPVRIAQDAFGGVASSALNIRQLGPGRQRVTYTAEGLGTQVLEIQDQGREGVAVNYAWPRPQAEYLRGQLRQVLVAAEQQEASDFPPAYHPWLRWLLGDGRRDCVELAPLDRRLVAGCRIEIRPLRFEDPTSAYAETRDVPLLELRLNPEAELRGHAAGKRPYAVYLADGCAQARIMNTPRDHYADHWPL</sequence>
<evidence type="ECO:0000256" key="1">
    <source>
        <dbReference type="SAM" id="SignalP"/>
    </source>
</evidence>
<dbReference type="EMBL" id="RXPE01000011">
    <property type="protein sequence ID" value="RTR27280.1"/>
    <property type="molecule type" value="Genomic_DNA"/>
</dbReference>
<evidence type="ECO:0000313" key="3">
    <source>
        <dbReference type="Proteomes" id="UP000277766"/>
    </source>
</evidence>
<name>A0A431VVT6_9DEIO</name>
<evidence type="ECO:0008006" key="4">
    <source>
        <dbReference type="Google" id="ProtNLM"/>
    </source>
</evidence>
<dbReference type="AlphaFoldDB" id="A0A431VVT6"/>
<evidence type="ECO:0000313" key="2">
    <source>
        <dbReference type="EMBL" id="RTR27280.1"/>
    </source>
</evidence>
<keyword evidence="1" id="KW-0732">Signal</keyword>
<comment type="caution">
    <text evidence="2">The sequence shown here is derived from an EMBL/GenBank/DDBJ whole genome shotgun (WGS) entry which is preliminary data.</text>
</comment>
<dbReference type="RefSeq" id="WP_126352025.1">
    <property type="nucleotide sequence ID" value="NZ_CP086380.1"/>
</dbReference>
<dbReference type="OrthoDB" id="9846982at2"/>
<proteinExistence type="predicted"/>
<dbReference type="PROSITE" id="PS51257">
    <property type="entry name" value="PROKAR_LIPOPROTEIN"/>
    <property type="match status" value="1"/>
</dbReference>
<accession>A0A431VVT6</accession>
<feature type="signal peptide" evidence="1">
    <location>
        <begin position="1"/>
        <end position="23"/>
    </location>
</feature>